<keyword evidence="4" id="KW-0479">Metal-binding</keyword>
<dbReference type="InterPro" id="IPR000092">
    <property type="entry name" value="Polyprenyl_synt"/>
</dbReference>
<sequence length="339" mass="36881">METQTTLPTNQSAAEIRSDNAHSSVACIAGEMQQVEQLLRDQMQSKYEDLSPLLAHGALLGGKRLRPALVLLAAKASGELKRDHVVLGTVVEMIHTATLIHDDVLDAADQRRHLPTVNAKWNDQTSILLGDYLFAQAFTLSATLGSTQACQWIGDAARRVCEGELRQIFTSGFANLSEQDYFDIIRGKTAELCRVSCQLGGCYSGADAAAQTALAEFGENLGIAFQIADDYLDVWGSTDRVGKTLGTDLLQAKPTLPLIRLLQTDPAMQTQLDELQDASDDERCQAIMSNLDRSDAKEYTLARAKQFAANAIAAIDFLPASAAKKALQEIAMFSVNRNF</sequence>
<dbReference type="RefSeq" id="WP_246105834.1">
    <property type="nucleotide sequence ID" value="NZ_CP036261.1"/>
</dbReference>
<evidence type="ECO:0000313" key="7">
    <source>
        <dbReference type="EMBL" id="QDS90594.1"/>
    </source>
</evidence>
<keyword evidence="8" id="KW-1185">Reference proteome</keyword>
<dbReference type="SUPFAM" id="SSF48576">
    <property type="entry name" value="Terpenoid synthases"/>
    <property type="match status" value="1"/>
</dbReference>
<dbReference type="Proteomes" id="UP000319557">
    <property type="component" value="Chromosome"/>
</dbReference>
<evidence type="ECO:0000256" key="1">
    <source>
        <dbReference type="ARBA" id="ARBA00001946"/>
    </source>
</evidence>
<name>A0A517M6T8_9BACT</name>
<accession>A0A517M6T8</accession>
<dbReference type="Pfam" id="PF00348">
    <property type="entry name" value="polyprenyl_synt"/>
    <property type="match status" value="1"/>
</dbReference>
<dbReference type="InterPro" id="IPR008949">
    <property type="entry name" value="Isoprenoid_synthase_dom_sf"/>
</dbReference>
<dbReference type="GO" id="GO:0046872">
    <property type="term" value="F:metal ion binding"/>
    <property type="evidence" value="ECO:0007669"/>
    <property type="project" value="UniProtKB-KW"/>
</dbReference>
<proteinExistence type="inferred from homology"/>
<evidence type="ECO:0000256" key="4">
    <source>
        <dbReference type="ARBA" id="ARBA00022723"/>
    </source>
</evidence>
<dbReference type="SFLD" id="SFLDS00005">
    <property type="entry name" value="Isoprenoid_Synthase_Type_I"/>
    <property type="match status" value="1"/>
</dbReference>
<evidence type="ECO:0000256" key="3">
    <source>
        <dbReference type="ARBA" id="ARBA00022679"/>
    </source>
</evidence>
<keyword evidence="3 6" id="KW-0808">Transferase</keyword>
<reference evidence="7 8" key="1">
    <citation type="submission" date="2019-02" db="EMBL/GenBank/DDBJ databases">
        <title>Deep-cultivation of Planctomycetes and their phenomic and genomic characterization uncovers novel biology.</title>
        <authorList>
            <person name="Wiegand S."/>
            <person name="Jogler M."/>
            <person name="Boedeker C."/>
            <person name="Pinto D."/>
            <person name="Vollmers J."/>
            <person name="Rivas-Marin E."/>
            <person name="Kohn T."/>
            <person name="Peeters S.H."/>
            <person name="Heuer A."/>
            <person name="Rast P."/>
            <person name="Oberbeckmann S."/>
            <person name="Bunk B."/>
            <person name="Jeske O."/>
            <person name="Meyerdierks A."/>
            <person name="Storesund J.E."/>
            <person name="Kallscheuer N."/>
            <person name="Luecker S."/>
            <person name="Lage O.M."/>
            <person name="Pohl T."/>
            <person name="Merkel B.J."/>
            <person name="Hornburger P."/>
            <person name="Mueller R.-W."/>
            <person name="Bruemmer F."/>
            <person name="Labrenz M."/>
            <person name="Spormann A.M."/>
            <person name="Op den Camp H."/>
            <person name="Overmann J."/>
            <person name="Amann R."/>
            <person name="Jetten M.S.M."/>
            <person name="Mascher T."/>
            <person name="Medema M.H."/>
            <person name="Devos D.P."/>
            <person name="Kaster A.-K."/>
            <person name="Ovreas L."/>
            <person name="Rohde M."/>
            <person name="Galperin M.Y."/>
            <person name="Jogler C."/>
        </authorList>
    </citation>
    <scope>NUCLEOTIDE SEQUENCE [LARGE SCALE GENOMIC DNA]</scope>
    <source>
        <strain evidence="7 8">EC9</strain>
    </source>
</reference>
<dbReference type="AlphaFoldDB" id="A0A517M6T8"/>
<dbReference type="CDD" id="cd00685">
    <property type="entry name" value="Trans_IPPS_HT"/>
    <property type="match status" value="1"/>
</dbReference>
<keyword evidence="5" id="KW-0460">Magnesium</keyword>
<organism evidence="7 8">
    <name type="scientific">Rosistilla ulvae</name>
    <dbReference type="NCBI Taxonomy" id="1930277"/>
    <lineage>
        <taxon>Bacteria</taxon>
        <taxon>Pseudomonadati</taxon>
        <taxon>Planctomycetota</taxon>
        <taxon>Planctomycetia</taxon>
        <taxon>Pirellulales</taxon>
        <taxon>Pirellulaceae</taxon>
        <taxon>Rosistilla</taxon>
    </lineage>
</organism>
<dbReference type="GO" id="GO:0008299">
    <property type="term" value="P:isoprenoid biosynthetic process"/>
    <property type="evidence" value="ECO:0007669"/>
    <property type="project" value="InterPro"/>
</dbReference>
<evidence type="ECO:0000256" key="5">
    <source>
        <dbReference type="ARBA" id="ARBA00022842"/>
    </source>
</evidence>
<evidence type="ECO:0000313" key="8">
    <source>
        <dbReference type="Proteomes" id="UP000319557"/>
    </source>
</evidence>
<dbReference type="GO" id="GO:0106350">
    <property type="term" value="F:all-trans-octaprenyl-diphosphate synthase activity"/>
    <property type="evidence" value="ECO:0007669"/>
    <property type="project" value="UniProtKB-EC"/>
</dbReference>
<dbReference type="InterPro" id="IPR033749">
    <property type="entry name" value="Polyprenyl_synt_CS"/>
</dbReference>
<protein>
    <submittedName>
        <fullName evidence="7">Octaprenyl-diphosphate synthase</fullName>
        <ecNumber evidence="7">2.5.1.90</ecNumber>
    </submittedName>
</protein>
<dbReference type="PROSITE" id="PS00723">
    <property type="entry name" value="POLYPRENYL_SYNTHASE_1"/>
    <property type="match status" value="1"/>
</dbReference>
<dbReference type="KEGG" id="ruv:EC9_48080"/>
<dbReference type="PANTHER" id="PTHR12001">
    <property type="entry name" value="GERANYLGERANYL PYROPHOSPHATE SYNTHASE"/>
    <property type="match status" value="1"/>
</dbReference>
<dbReference type="PANTHER" id="PTHR12001:SF69">
    <property type="entry name" value="ALL TRANS-POLYPRENYL-DIPHOSPHATE SYNTHASE PDSS1"/>
    <property type="match status" value="1"/>
</dbReference>
<gene>
    <name evidence="7" type="primary">ispB_1</name>
    <name evidence="7" type="ORF">EC9_48080</name>
</gene>
<evidence type="ECO:0000256" key="6">
    <source>
        <dbReference type="RuleBase" id="RU004466"/>
    </source>
</evidence>
<comment type="cofactor">
    <cofactor evidence="1">
        <name>Mg(2+)</name>
        <dbReference type="ChEBI" id="CHEBI:18420"/>
    </cofactor>
</comment>
<evidence type="ECO:0000256" key="2">
    <source>
        <dbReference type="ARBA" id="ARBA00006706"/>
    </source>
</evidence>
<dbReference type="EMBL" id="CP036261">
    <property type="protein sequence ID" value="QDS90594.1"/>
    <property type="molecule type" value="Genomic_DNA"/>
</dbReference>
<dbReference type="PROSITE" id="PS00444">
    <property type="entry name" value="POLYPRENYL_SYNTHASE_2"/>
    <property type="match status" value="1"/>
</dbReference>
<dbReference type="Gene3D" id="1.10.600.10">
    <property type="entry name" value="Farnesyl Diphosphate Synthase"/>
    <property type="match status" value="1"/>
</dbReference>
<comment type="similarity">
    <text evidence="2 6">Belongs to the FPP/GGPP synthase family.</text>
</comment>
<dbReference type="EC" id="2.5.1.90" evidence="7"/>